<feature type="compositionally biased region" description="Acidic residues" evidence="4">
    <location>
        <begin position="99"/>
        <end position="117"/>
    </location>
</feature>
<evidence type="ECO:0000259" key="5">
    <source>
        <dbReference type="Pfam" id="PF12936"/>
    </source>
</evidence>
<feature type="region of interest" description="Disordered" evidence="4">
    <location>
        <begin position="178"/>
        <end position="204"/>
    </location>
</feature>
<sequence>MTTFQKATLFDSDHEDDDNDKEPDMNPGQSSPTSSTSTLVINTENSYAEKYDDWRRKEELQKLKDKYGDNLDIMSEIDDDGDGNDDSGAGQSNSSNETSSDDDDESGESLTDDPFDDDFFNVYSALKNKDSKIYDKNFKFFTKDDNDDDSKNKESEKTIPKQKAEKLTLQKYHEKLIEEKKGITEEDETMLNNKSNDEQQQQQPEGYYEELYNIRKDIKDIFKEKCNPDDDDGDLFSIKHSDNIVKKKETKPKSLPEIWTNDEKLDEDEKFLKQYVLNRGYVPLTLDSNDNRLNRYKNVDSHFRIVDDDDNNEQKLSEENKPSVVENIRKNLDVPKFHYEEPDATIIKRYPRNIDSIRDTAVVNDKKSKRAEIRERKKLEKQQELKRLRKMKREEIEKKIETLKSISGNDRLDLKDIDLNVIIDDENDFDADKYDEKMKLLFGDDYYNNSDDSKPVFNYIPEIDDELYEEMNINDDNTKKRKKKNKREIKQHKDIMADDDIGLYDDIVGGDLATRFRYRMVEPNDFGLTDEEILLADDKELNRWCSLKKMTQYRSKEREQYERKVYQQKSQNLELKRKILKSVYNNDDDNNDNGDLMPTKKKKSLYPIAVDQLSNENDETNNKIVDNQLTNTNDNGDTVKIESTKKRKRRRKRNRANKTDSESVLSDKIINNQQQQQQQSSSNGNVEQSIKKKSRKRRRTNNKNSNPKDSNGKISEISGVSVQRLKAYGLSNRELKRMQK</sequence>
<comment type="similarity">
    <text evidence="1">Belongs to the KRI1 family.</text>
</comment>
<dbReference type="OrthoDB" id="10252032at2759"/>
<feature type="compositionally biased region" description="Acidic residues" evidence="4">
    <location>
        <begin position="75"/>
        <end position="85"/>
    </location>
</feature>
<evidence type="ECO:0000313" key="6">
    <source>
        <dbReference type="Proteomes" id="UP000515146"/>
    </source>
</evidence>
<dbReference type="GO" id="GO:0000447">
    <property type="term" value="P:endonucleolytic cleavage in ITS1 to separate SSU-rRNA from 5.8S rRNA and LSU-rRNA from tricistronic rRNA transcript (SSU-rRNA, 5.8S rRNA, LSU-rRNA)"/>
    <property type="evidence" value="ECO:0007669"/>
    <property type="project" value="TreeGrafter"/>
</dbReference>
<feature type="compositionally biased region" description="Basic residues" evidence="4">
    <location>
        <begin position="691"/>
        <end position="701"/>
    </location>
</feature>
<dbReference type="GO" id="GO:0005730">
    <property type="term" value="C:nucleolus"/>
    <property type="evidence" value="ECO:0007669"/>
    <property type="project" value="TreeGrafter"/>
</dbReference>
<feature type="domain" description="Kri1-like C-terminal" evidence="5">
    <location>
        <begin position="504"/>
        <end position="578"/>
    </location>
</feature>
<dbReference type="Pfam" id="PF12936">
    <property type="entry name" value="Kri1_C"/>
    <property type="match status" value="1"/>
</dbReference>
<reference evidence="7" key="1">
    <citation type="submission" date="2025-08" db="UniProtKB">
        <authorList>
            <consortium name="RefSeq"/>
        </authorList>
    </citation>
    <scope>IDENTIFICATION</scope>
    <source>
        <strain evidence="7">Airmid</strain>
    </source>
</reference>
<proteinExistence type="inferred from homology"/>
<dbReference type="OMA" id="WDNYDPR"/>
<dbReference type="PANTHER" id="PTHR14490:SF5">
    <property type="entry name" value="PROTEIN KRI1 HOMOLOG"/>
    <property type="match status" value="1"/>
</dbReference>
<dbReference type="RefSeq" id="XP_027199538.1">
    <property type="nucleotide sequence ID" value="XM_027343737.1"/>
</dbReference>
<dbReference type="InterPro" id="IPR024626">
    <property type="entry name" value="Kri1-like_C"/>
</dbReference>
<dbReference type="InterPro" id="IPR018034">
    <property type="entry name" value="Kri1"/>
</dbReference>
<evidence type="ECO:0000313" key="7">
    <source>
        <dbReference type="RefSeq" id="XP_027199538.1"/>
    </source>
</evidence>
<dbReference type="Pfam" id="PF05178">
    <property type="entry name" value="Kri1"/>
    <property type="match status" value="1"/>
</dbReference>
<dbReference type="AlphaFoldDB" id="A0A6P6Y212"/>
<gene>
    <name evidence="7" type="primary">LOC113793677</name>
</gene>
<dbReference type="InParanoid" id="A0A6P6Y212"/>
<dbReference type="PANTHER" id="PTHR14490">
    <property type="entry name" value="ZINC FINGER, ZZ TYPE"/>
    <property type="match status" value="1"/>
</dbReference>
<evidence type="ECO:0000256" key="2">
    <source>
        <dbReference type="ARBA" id="ARBA00017294"/>
    </source>
</evidence>
<dbReference type="GO" id="GO:0030686">
    <property type="term" value="C:90S preribosome"/>
    <property type="evidence" value="ECO:0007669"/>
    <property type="project" value="TreeGrafter"/>
</dbReference>
<feature type="compositionally biased region" description="Low complexity" evidence="4">
    <location>
        <begin position="671"/>
        <end position="683"/>
    </location>
</feature>
<evidence type="ECO:0000256" key="4">
    <source>
        <dbReference type="SAM" id="MobiDB-lite"/>
    </source>
</evidence>
<evidence type="ECO:0000256" key="1">
    <source>
        <dbReference type="ARBA" id="ARBA00007473"/>
    </source>
</evidence>
<keyword evidence="6" id="KW-1185">Reference proteome</keyword>
<feature type="compositionally biased region" description="Basic residues" evidence="4">
    <location>
        <begin position="645"/>
        <end position="656"/>
    </location>
</feature>
<protein>
    <recommendedName>
        <fullName evidence="2">Protein KRI1 homolog</fullName>
    </recommendedName>
</protein>
<dbReference type="KEGG" id="dpte:113793677"/>
<dbReference type="FunCoup" id="A0A6P6Y212">
    <property type="interactions" value="449"/>
</dbReference>
<name>A0A6P6Y212_DERPT</name>
<feature type="region of interest" description="Disordered" evidence="4">
    <location>
        <begin position="1"/>
        <end position="117"/>
    </location>
</feature>
<accession>A0A6P6Y212</accession>
<dbReference type="Proteomes" id="UP000515146">
    <property type="component" value="Unplaced"/>
</dbReference>
<evidence type="ECO:0000256" key="3">
    <source>
        <dbReference type="SAM" id="Coils"/>
    </source>
</evidence>
<feature type="region of interest" description="Disordered" evidence="4">
    <location>
        <begin position="612"/>
        <end position="722"/>
    </location>
</feature>
<feature type="region of interest" description="Disordered" evidence="4">
    <location>
        <begin position="584"/>
        <end position="603"/>
    </location>
</feature>
<feature type="compositionally biased region" description="Basic and acidic residues" evidence="4">
    <location>
        <begin position="47"/>
        <end position="69"/>
    </location>
</feature>
<organism evidence="6 7">
    <name type="scientific">Dermatophagoides pteronyssinus</name>
    <name type="common">European house dust mite</name>
    <dbReference type="NCBI Taxonomy" id="6956"/>
    <lineage>
        <taxon>Eukaryota</taxon>
        <taxon>Metazoa</taxon>
        <taxon>Ecdysozoa</taxon>
        <taxon>Arthropoda</taxon>
        <taxon>Chelicerata</taxon>
        <taxon>Arachnida</taxon>
        <taxon>Acari</taxon>
        <taxon>Acariformes</taxon>
        <taxon>Sarcoptiformes</taxon>
        <taxon>Astigmata</taxon>
        <taxon>Psoroptidia</taxon>
        <taxon>Analgoidea</taxon>
        <taxon>Pyroglyphidae</taxon>
        <taxon>Dermatophagoidinae</taxon>
        <taxon>Dermatophagoides</taxon>
    </lineage>
</organism>
<feature type="region of interest" description="Disordered" evidence="4">
    <location>
        <begin position="140"/>
        <end position="165"/>
    </location>
</feature>
<feature type="compositionally biased region" description="Polar residues" evidence="4">
    <location>
        <begin position="622"/>
        <end position="636"/>
    </location>
</feature>
<keyword evidence="3" id="KW-0175">Coiled coil</keyword>
<feature type="coiled-coil region" evidence="3">
    <location>
        <begin position="371"/>
        <end position="398"/>
    </location>
</feature>
<feature type="compositionally biased region" description="Low complexity" evidence="4">
    <location>
        <begin position="86"/>
        <end position="98"/>
    </location>
</feature>